<dbReference type="SMART" id="SM00388">
    <property type="entry name" value="HisKA"/>
    <property type="match status" value="1"/>
</dbReference>
<gene>
    <name evidence="8" type="ORF">PRZ03_15025</name>
</gene>
<keyword evidence="4" id="KW-1133">Transmembrane helix</keyword>
<keyword evidence="4" id="KW-0472">Membrane</keyword>
<dbReference type="PRINTS" id="PR00344">
    <property type="entry name" value="BCTRLSENSOR"/>
</dbReference>
<dbReference type="EMBL" id="JAQQXT010000009">
    <property type="protein sequence ID" value="MDC8772896.1"/>
    <property type="molecule type" value="Genomic_DNA"/>
</dbReference>
<dbReference type="Proteomes" id="UP001221189">
    <property type="component" value="Unassembled WGS sequence"/>
</dbReference>
<dbReference type="InterPro" id="IPR000700">
    <property type="entry name" value="PAS-assoc_C"/>
</dbReference>
<accession>A0ABT5KG63</accession>
<evidence type="ECO:0000313" key="8">
    <source>
        <dbReference type="EMBL" id="MDC8772896.1"/>
    </source>
</evidence>
<dbReference type="PROSITE" id="PS50112">
    <property type="entry name" value="PAS"/>
    <property type="match status" value="2"/>
</dbReference>
<dbReference type="CDD" id="cd00082">
    <property type="entry name" value="HisKA"/>
    <property type="match status" value="1"/>
</dbReference>
<feature type="domain" description="Histidine kinase" evidence="5">
    <location>
        <begin position="710"/>
        <end position="941"/>
    </location>
</feature>
<evidence type="ECO:0000259" key="7">
    <source>
        <dbReference type="PROSITE" id="PS50113"/>
    </source>
</evidence>
<dbReference type="EC" id="2.7.13.3" evidence="2"/>
<dbReference type="SMART" id="SM00091">
    <property type="entry name" value="PAS"/>
    <property type="match status" value="2"/>
</dbReference>
<reference evidence="8 9" key="1">
    <citation type="submission" date="2022-10" db="EMBL/GenBank/DDBJ databases">
        <title>Paucibacter sp. hw1 Genome sequencing.</title>
        <authorList>
            <person name="Park S."/>
        </authorList>
    </citation>
    <scope>NUCLEOTIDE SEQUENCE [LARGE SCALE GENOMIC DNA]</scope>
    <source>
        <strain evidence="9">hw1</strain>
    </source>
</reference>
<dbReference type="InterPro" id="IPR035965">
    <property type="entry name" value="PAS-like_dom_sf"/>
</dbReference>
<comment type="catalytic activity">
    <reaction evidence="1">
        <text>ATP + protein L-histidine = ADP + protein N-phospho-L-histidine.</text>
        <dbReference type="EC" id="2.7.13.3"/>
    </reaction>
</comment>
<evidence type="ECO:0000259" key="6">
    <source>
        <dbReference type="PROSITE" id="PS50112"/>
    </source>
</evidence>
<dbReference type="CDD" id="cd00075">
    <property type="entry name" value="HATPase"/>
    <property type="match status" value="1"/>
</dbReference>
<dbReference type="Pfam" id="PF04392">
    <property type="entry name" value="ABC_sub_bind"/>
    <property type="match status" value="1"/>
</dbReference>
<dbReference type="RefSeq" id="WP_273601062.1">
    <property type="nucleotide sequence ID" value="NZ_JAQQXT010000009.1"/>
</dbReference>
<dbReference type="InterPro" id="IPR004358">
    <property type="entry name" value="Sig_transdc_His_kin-like_C"/>
</dbReference>
<dbReference type="NCBIfam" id="TIGR00229">
    <property type="entry name" value="sensory_box"/>
    <property type="match status" value="1"/>
</dbReference>
<evidence type="ECO:0000256" key="4">
    <source>
        <dbReference type="SAM" id="Phobius"/>
    </source>
</evidence>
<dbReference type="InterPro" id="IPR001610">
    <property type="entry name" value="PAC"/>
</dbReference>
<dbReference type="Gene3D" id="1.10.287.130">
    <property type="match status" value="1"/>
</dbReference>
<keyword evidence="9" id="KW-1185">Reference proteome</keyword>
<evidence type="ECO:0000256" key="1">
    <source>
        <dbReference type="ARBA" id="ARBA00000085"/>
    </source>
</evidence>
<dbReference type="Pfam" id="PF02518">
    <property type="entry name" value="HATPase_c"/>
    <property type="match status" value="1"/>
</dbReference>
<feature type="domain" description="PAS" evidence="6">
    <location>
        <begin position="528"/>
        <end position="582"/>
    </location>
</feature>
<sequence length="948" mass="104243">MPKLTWPVALARHAGLASSLLKSLLLAWLFALPLLGGAKAEQAAAGSVAEPTTRVMLLVSYHAGMAWSDEQIAGLRSELARYDRPLKLSLDFLDTKNVQPLPAYQQQFEDLLLSKYGLTPPRLLLATDDDALDLALRMRARHFPTVPILFSGVSGSRRASLQDEGNISGVFDDVDDSQNLALMLKLLPRTKRVVIVHDQSRTSLAQVSSLAPVLAQHPGLQVEHLTRMSVLEVQTRLRALSGTDLVLALPFNLDAQGRVISHEEASEHWAEAAAAPLTVTRDVSMRPGVLGGFLVTGRQQGEHLGRLAVQVLQGKNADELPMLTGLGVPTFEHQQLRRWGIDEAALPNNAVVLHRPTDWWADLRPYLGWLFSLFGSLLVIIALLINGIRLRHRSEQAMRQSTQNYLALFNSSSDAILVRDGKSLAIIDVNPRFCSLYGYSPDEARLLSASQLSDEANFYTGAMVAERIDKARNEGPQFFEWRSRRKDGSHFWADVSLTSFKLPEGERIISTVRDISDRKQLETQAQAFQHQVKQIYQNLPVAVFVIDAQHRVSFWNEQMTRLTGVEAKDIIGSHEAWRGIYPTARPCLVDAVVDGLGVESLTQLYGDQLRSSDEVLGAMEGESCIPAQGERAELWLRFCAAPLRDEQGQVVGAIETVIDVTVLKRTQESLLALNQQLEARVEARSHELELAMEQLLQADKMAALGSLVAGVAHELNTPLGNVLTVASTIADTSKAFGQELLGGRLRRAEVEARLNQLHEASLLIERNAKRAAKLVADFKQIAVDQSSTHRREFALQDLVNDTLSMLSSSHLLGQVQIQVDIDPGIHLHSFPGPLEQILSHLLTNSVKHGFEAQAEGCITIQAQAQGTEVSITYADNGCGIAPAALRHLFEPFYTTRFGQGGSGLGLYIVYNLVTSVLGGRIEVSSKPGFGCRFDLHLPLYMDSRSSGT</sequence>
<dbReference type="Pfam" id="PF13426">
    <property type="entry name" value="PAS_9"/>
    <property type="match status" value="1"/>
</dbReference>
<dbReference type="PROSITE" id="PS50113">
    <property type="entry name" value="PAC"/>
    <property type="match status" value="2"/>
</dbReference>
<name>A0ABT5KG63_9BURK</name>
<evidence type="ECO:0000256" key="3">
    <source>
        <dbReference type="ARBA" id="ARBA00022553"/>
    </source>
</evidence>
<dbReference type="InterPro" id="IPR003594">
    <property type="entry name" value="HATPase_dom"/>
</dbReference>
<dbReference type="InterPro" id="IPR036890">
    <property type="entry name" value="HATPase_C_sf"/>
</dbReference>
<dbReference type="SUPFAM" id="SSF55874">
    <property type="entry name" value="ATPase domain of HSP90 chaperone/DNA topoisomerase II/histidine kinase"/>
    <property type="match status" value="1"/>
</dbReference>
<dbReference type="InterPro" id="IPR005467">
    <property type="entry name" value="His_kinase_dom"/>
</dbReference>
<dbReference type="SUPFAM" id="SSF47384">
    <property type="entry name" value="Homodimeric domain of signal transducing histidine kinase"/>
    <property type="match status" value="1"/>
</dbReference>
<dbReference type="SMART" id="SM00387">
    <property type="entry name" value="HATPase_c"/>
    <property type="match status" value="1"/>
</dbReference>
<evidence type="ECO:0000256" key="2">
    <source>
        <dbReference type="ARBA" id="ARBA00012438"/>
    </source>
</evidence>
<dbReference type="Pfam" id="PF08448">
    <property type="entry name" value="PAS_4"/>
    <property type="match status" value="1"/>
</dbReference>
<dbReference type="Gene3D" id="3.30.450.20">
    <property type="entry name" value="PAS domain"/>
    <property type="match status" value="2"/>
</dbReference>
<feature type="transmembrane region" description="Helical" evidence="4">
    <location>
        <begin position="366"/>
        <end position="388"/>
    </location>
</feature>
<proteinExistence type="predicted"/>
<evidence type="ECO:0000259" key="5">
    <source>
        <dbReference type="PROSITE" id="PS50109"/>
    </source>
</evidence>
<dbReference type="InterPro" id="IPR036097">
    <property type="entry name" value="HisK_dim/P_sf"/>
</dbReference>
<dbReference type="CDD" id="cd00130">
    <property type="entry name" value="PAS"/>
    <property type="match status" value="2"/>
</dbReference>
<dbReference type="Gene3D" id="3.30.565.10">
    <property type="entry name" value="Histidine kinase-like ATPase, C-terminal domain"/>
    <property type="match status" value="1"/>
</dbReference>
<dbReference type="PANTHER" id="PTHR43065">
    <property type="entry name" value="SENSOR HISTIDINE KINASE"/>
    <property type="match status" value="1"/>
</dbReference>
<dbReference type="InterPro" id="IPR013656">
    <property type="entry name" value="PAS_4"/>
</dbReference>
<evidence type="ECO:0000313" key="9">
    <source>
        <dbReference type="Proteomes" id="UP001221189"/>
    </source>
</evidence>
<dbReference type="SMART" id="SM00086">
    <property type="entry name" value="PAC"/>
    <property type="match status" value="2"/>
</dbReference>
<feature type="domain" description="PAC" evidence="7">
    <location>
        <begin position="477"/>
        <end position="527"/>
    </location>
</feature>
<keyword evidence="4" id="KW-0812">Transmembrane</keyword>
<dbReference type="InterPro" id="IPR007487">
    <property type="entry name" value="ABC_transpt-TYRBP-like"/>
</dbReference>
<feature type="domain" description="PAS" evidence="6">
    <location>
        <begin position="401"/>
        <end position="443"/>
    </location>
</feature>
<protein>
    <recommendedName>
        <fullName evidence="2">histidine kinase</fullName>
        <ecNumber evidence="2">2.7.13.3</ecNumber>
    </recommendedName>
</protein>
<dbReference type="PROSITE" id="PS50109">
    <property type="entry name" value="HIS_KIN"/>
    <property type="match status" value="1"/>
</dbReference>
<dbReference type="InterPro" id="IPR003661">
    <property type="entry name" value="HisK_dim/P_dom"/>
</dbReference>
<keyword evidence="3" id="KW-0597">Phosphoprotein</keyword>
<dbReference type="SUPFAM" id="SSF55785">
    <property type="entry name" value="PYP-like sensor domain (PAS domain)"/>
    <property type="match status" value="2"/>
</dbReference>
<comment type="caution">
    <text evidence="8">The sequence shown here is derived from an EMBL/GenBank/DDBJ whole genome shotgun (WGS) entry which is preliminary data.</text>
</comment>
<organism evidence="8 9">
    <name type="scientific">Roseateles albus</name>
    <dbReference type="NCBI Taxonomy" id="2987525"/>
    <lineage>
        <taxon>Bacteria</taxon>
        <taxon>Pseudomonadati</taxon>
        <taxon>Pseudomonadota</taxon>
        <taxon>Betaproteobacteria</taxon>
        <taxon>Burkholderiales</taxon>
        <taxon>Sphaerotilaceae</taxon>
        <taxon>Roseateles</taxon>
    </lineage>
</organism>
<feature type="domain" description="PAC" evidence="7">
    <location>
        <begin position="619"/>
        <end position="672"/>
    </location>
</feature>
<dbReference type="InterPro" id="IPR000014">
    <property type="entry name" value="PAS"/>
</dbReference>